<evidence type="ECO:0000313" key="10">
    <source>
        <dbReference type="EMBL" id="TMI76810.1"/>
    </source>
</evidence>
<dbReference type="PROSITE" id="PS00069">
    <property type="entry name" value="G6P_DEHYDROGENASE"/>
    <property type="match status" value="1"/>
</dbReference>
<dbReference type="Gene3D" id="3.40.50.720">
    <property type="entry name" value="NAD(P)-binding Rossmann-like Domain"/>
    <property type="match status" value="1"/>
</dbReference>
<evidence type="ECO:0000313" key="11">
    <source>
        <dbReference type="Proteomes" id="UP000318834"/>
    </source>
</evidence>
<feature type="active site" description="Proton acceptor" evidence="7">
    <location>
        <position position="250"/>
    </location>
</feature>
<feature type="binding site" evidence="7">
    <location>
        <position position="52"/>
    </location>
    <ligand>
        <name>NADP(+)</name>
        <dbReference type="ChEBI" id="CHEBI:58349"/>
    </ligand>
</feature>
<dbReference type="PANTHER" id="PTHR23429:SF0">
    <property type="entry name" value="GLUCOSE-6-PHOSPHATE 1-DEHYDROGENASE"/>
    <property type="match status" value="1"/>
</dbReference>
<evidence type="ECO:0000256" key="5">
    <source>
        <dbReference type="ARBA" id="ARBA00023002"/>
    </source>
</evidence>
<feature type="binding site" evidence="7">
    <location>
        <position position="245"/>
    </location>
    <ligand>
        <name>substrate</name>
    </ligand>
</feature>
<sequence>MNHPGTQTPEPVAIVIIGATGDLSQRLLFPALYRLFSEGAIAGSLAIVGMSRRGMTHEQFRTFVREGVQRDVAIDAASWGRFAERLFYVSADSMKEADYAHVARTLAEVEPRFGTGGNRLFYLAAPPSTYESILTNLGRSELIRYGSRQPWTRVIIEKPFGRDEATARRLNVLVDRVIGEEFVYRIDHYLGKETVQNMLVLRFANTVFEPIWNRRYVDHVQISFVEDIGVGGRGRFYEEVGVVRDVIQNHVLQLLAIIAMEPPAVFDAEEFRNEKSKVLRAIPPVQPVAAVRGQYAPGLVGGQRVPGYREEEGVEPQSATPTYAAMRLQIENWRWADVPFYLRAGKRLGRKDTEVVVVFRQPPLRLFRDYDIAGMDHNVLVLKTTDDEKIALRFGARVPGHKHEIRSVTLDFSYRDFGEPEHPAYEHLLLDVMRGVQTSFPRRDEVELQWAIVDPLLMYWAGHPPDDFPNYPAGAMGPKEADDLLMREGRQWRTD</sequence>
<gene>
    <name evidence="7 10" type="primary">zwf</name>
    <name evidence="10" type="ORF">E6H05_02045</name>
</gene>
<dbReference type="Gene3D" id="3.30.360.10">
    <property type="entry name" value="Dihydrodipicolinate Reductase, domain 2"/>
    <property type="match status" value="1"/>
</dbReference>
<dbReference type="PIRSF" id="PIRSF000110">
    <property type="entry name" value="G6PD"/>
    <property type="match status" value="1"/>
</dbReference>
<evidence type="ECO:0000256" key="1">
    <source>
        <dbReference type="ARBA" id="ARBA00004937"/>
    </source>
</evidence>
<dbReference type="NCBIfam" id="TIGR00871">
    <property type="entry name" value="zwf"/>
    <property type="match status" value="1"/>
</dbReference>
<comment type="caution">
    <text evidence="10">The sequence shown here is derived from an EMBL/GenBank/DDBJ whole genome shotgun (WGS) entry which is preliminary data.</text>
</comment>
<dbReference type="PRINTS" id="PR00079">
    <property type="entry name" value="G6PDHDRGNASE"/>
</dbReference>
<comment type="caution">
    <text evidence="7">Lacks conserved residue(s) required for the propagation of feature annotation.</text>
</comment>
<feature type="domain" description="Glucose-6-phosphate dehydrogenase C-terminal" evidence="9">
    <location>
        <begin position="199"/>
        <end position="493"/>
    </location>
</feature>
<dbReference type="InterPro" id="IPR022675">
    <property type="entry name" value="G6P_DH_C"/>
</dbReference>
<name>A0A537IZS1_9BACT</name>
<dbReference type="InterPro" id="IPR019796">
    <property type="entry name" value="G6P_DH_AS"/>
</dbReference>
<comment type="function">
    <text evidence="7">Catalyzes the oxidation of glucose 6-phosphate to 6-phosphogluconolactone.</text>
</comment>
<organism evidence="10 11">
    <name type="scientific">Candidatus Segetimicrobium genomatis</name>
    <dbReference type="NCBI Taxonomy" id="2569760"/>
    <lineage>
        <taxon>Bacteria</taxon>
        <taxon>Bacillati</taxon>
        <taxon>Candidatus Sysuimicrobiota</taxon>
        <taxon>Candidatus Sysuimicrobiia</taxon>
        <taxon>Candidatus Sysuimicrobiales</taxon>
        <taxon>Candidatus Segetimicrobiaceae</taxon>
        <taxon>Candidatus Segetimicrobium</taxon>
    </lineage>
</organism>
<comment type="similarity">
    <text evidence="2 7">Belongs to the glucose-6-phosphate dehydrogenase family.</text>
</comment>
<keyword evidence="4 7" id="KW-0521">NADP</keyword>
<feature type="binding site" evidence="7">
    <location>
        <position position="188"/>
    </location>
    <ligand>
        <name>substrate</name>
    </ligand>
</feature>
<evidence type="ECO:0000259" key="8">
    <source>
        <dbReference type="Pfam" id="PF00479"/>
    </source>
</evidence>
<dbReference type="InterPro" id="IPR022674">
    <property type="entry name" value="G6P_DH_NAD-bd"/>
</dbReference>
<proteinExistence type="inferred from homology"/>
<dbReference type="Pfam" id="PF02781">
    <property type="entry name" value="G6PD_C"/>
    <property type="match status" value="1"/>
</dbReference>
<keyword evidence="5 7" id="KW-0560">Oxidoreductase</keyword>
<evidence type="ECO:0000259" key="9">
    <source>
        <dbReference type="Pfam" id="PF02781"/>
    </source>
</evidence>
<feature type="binding site" evidence="7">
    <location>
        <position position="158"/>
    </location>
    <ligand>
        <name>NADP(+)</name>
        <dbReference type="ChEBI" id="CHEBI:58349"/>
    </ligand>
</feature>
<dbReference type="UniPathway" id="UPA00115">
    <property type="reaction ID" value="UER00408"/>
</dbReference>
<feature type="binding site" evidence="7">
    <location>
        <position position="226"/>
    </location>
    <ligand>
        <name>substrate</name>
    </ligand>
</feature>
<dbReference type="SUPFAM" id="SSF51735">
    <property type="entry name" value="NAD(P)-binding Rossmann-fold domains"/>
    <property type="match status" value="1"/>
</dbReference>
<keyword evidence="3 7" id="KW-0313">Glucose metabolism</keyword>
<accession>A0A537IZS1</accession>
<evidence type="ECO:0000256" key="4">
    <source>
        <dbReference type="ARBA" id="ARBA00022857"/>
    </source>
</evidence>
<comment type="catalytic activity">
    <reaction evidence="7">
        <text>D-glucose 6-phosphate + NADP(+) = 6-phospho-D-glucono-1,5-lactone + NADPH + H(+)</text>
        <dbReference type="Rhea" id="RHEA:15841"/>
        <dbReference type="ChEBI" id="CHEBI:15378"/>
        <dbReference type="ChEBI" id="CHEBI:57783"/>
        <dbReference type="ChEBI" id="CHEBI:57955"/>
        <dbReference type="ChEBI" id="CHEBI:58349"/>
        <dbReference type="ChEBI" id="CHEBI:61548"/>
        <dbReference type="EC" id="1.1.1.49"/>
    </reaction>
</comment>
<feature type="binding site" evidence="7">
    <location>
        <position position="192"/>
    </location>
    <ligand>
        <name>substrate</name>
    </ligand>
</feature>
<evidence type="ECO:0000256" key="2">
    <source>
        <dbReference type="ARBA" id="ARBA00009975"/>
    </source>
</evidence>
<dbReference type="AlphaFoldDB" id="A0A537IZS1"/>
<dbReference type="InterPro" id="IPR036291">
    <property type="entry name" value="NAD(P)-bd_dom_sf"/>
</dbReference>
<dbReference type="Pfam" id="PF00479">
    <property type="entry name" value="G6PD_N"/>
    <property type="match status" value="1"/>
</dbReference>
<reference evidence="10 11" key="1">
    <citation type="journal article" date="2019" name="Nat. Microbiol.">
        <title>Mediterranean grassland soil C-N compound turnover is dependent on rainfall and depth, and is mediated by genomically divergent microorganisms.</title>
        <authorList>
            <person name="Diamond S."/>
            <person name="Andeer P.F."/>
            <person name="Li Z."/>
            <person name="Crits-Christoph A."/>
            <person name="Burstein D."/>
            <person name="Anantharaman K."/>
            <person name="Lane K.R."/>
            <person name="Thomas B.C."/>
            <person name="Pan C."/>
            <person name="Northen T.R."/>
            <person name="Banfield J.F."/>
        </authorList>
    </citation>
    <scope>NUCLEOTIDE SEQUENCE [LARGE SCALE GENOMIC DNA]</scope>
    <source>
        <strain evidence="10">NP_8</strain>
    </source>
</reference>
<dbReference type="InterPro" id="IPR001282">
    <property type="entry name" value="G6P_DH"/>
</dbReference>
<dbReference type="GO" id="GO:0005829">
    <property type="term" value="C:cytosol"/>
    <property type="evidence" value="ECO:0007669"/>
    <property type="project" value="TreeGrafter"/>
</dbReference>
<dbReference type="Proteomes" id="UP000318834">
    <property type="component" value="Unassembled WGS sequence"/>
</dbReference>
<evidence type="ECO:0000256" key="6">
    <source>
        <dbReference type="ARBA" id="ARBA00023277"/>
    </source>
</evidence>
<feature type="domain" description="Glucose-6-phosphate dehydrogenase NAD-binding" evidence="8">
    <location>
        <begin position="15"/>
        <end position="197"/>
    </location>
</feature>
<dbReference type="SUPFAM" id="SSF55347">
    <property type="entry name" value="Glyceraldehyde-3-phosphate dehydrogenase-like, C-terminal domain"/>
    <property type="match status" value="1"/>
</dbReference>
<dbReference type="EC" id="1.1.1.49" evidence="7"/>
<dbReference type="GO" id="GO:0009051">
    <property type="term" value="P:pentose-phosphate shunt, oxidative branch"/>
    <property type="evidence" value="ECO:0007669"/>
    <property type="project" value="TreeGrafter"/>
</dbReference>
<comment type="pathway">
    <text evidence="1 7">Carbohydrate degradation; pentose phosphate pathway; D-ribulose 5-phosphate from D-glucose 6-phosphate (oxidative stage): step 1/3.</text>
</comment>
<dbReference type="PANTHER" id="PTHR23429">
    <property type="entry name" value="GLUCOSE-6-PHOSPHATE 1-DEHYDROGENASE G6PD"/>
    <property type="match status" value="1"/>
</dbReference>
<feature type="binding site" evidence="7">
    <location>
        <position position="351"/>
    </location>
    <ligand>
        <name>substrate</name>
    </ligand>
</feature>
<dbReference type="GO" id="GO:0050661">
    <property type="term" value="F:NADP binding"/>
    <property type="evidence" value="ECO:0007669"/>
    <property type="project" value="UniProtKB-UniRule"/>
</dbReference>
<evidence type="ECO:0000256" key="7">
    <source>
        <dbReference type="HAMAP-Rule" id="MF_00966"/>
    </source>
</evidence>
<evidence type="ECO:0000256" key="3">
    <source>
        <dbReference type="ARBA" id="ARBA00022526"/>
    </source>
</evidence>
<protein>
    <recommendedName>
        <fullName evidence="7">Glucose-6-phosphate 1-dehydrogenase</fullName>
        <shortName evidence="7">G6PD</shortName>
        <ecNumber evidence="7">1.1.1.49</ecNumber>
    </recommendedName>
</protein>
<dbReference type="EMBL" id="VBAP01000009">
    <property type="protein sequence ID" value="TMI76810.1"/>
    <property type="molecule type" value="Genomic_DNA"/>
</dbReference>
<dbReference type="GO" id="GO:0004345">
    <property type="term" value="F:glucose-6-phosphate dehydrogenase activity"/>
    <property type="evidence" value="ECO:0007669"/>
    <property type="project" value="UniProtKB-UniRule"/>
</dbReference>
<dbReference type="GO" id="GO:0006006">
    <property type="term" value="P:glucose metabolic process"/>
    <property type="evidence" value="ECO:0007669"/>
    <property type="project" value="UniProtKB-KW"/>
</dbReference>
<feature type="binding site" evidence="7">
    <location>
        <position position="346"/>
    </location>
    <ligand>
        <name>substrate</name>
    </ligand>
</feature>
<keyword evidence="6 7" id="KW-0119">Carbohydrate metabolism</keyword>
<dbReference type="HAMAP" id="MF_00966">
    <property type="entry name" value="G6PD"/>
    <property type="match status" value="1"/>
</dbReference>